<keyword evidence="1" id="KW-0472">Membrane</keyword>
<protein>
    <submittedName>
        <fullName evidence="2">Uncharacterized protein</fullName>
    </submittedName>
</protein>
<accession>A0A1E7Q7V4</accession>
<keyword evidence="1" id="KW-0812">Transmembrane</keyword>
<feature type="transmembrane region" description="Helical" evidence="1">
    <location>
        <begin position="89"/>
        <end position="108"/>
    </location>
</feature>
<organism evidence="2 3">
    <name type="scientific">Rheinheimera salexigens</name>
    <dbReference type="NCBI Taxonomy" id="1628148"/>
    <lineage>
        <taxon>Bacteria</taxon>
        <taxon>Pseudomonadati</taxon>
        <taxon>Pseudomonadota</taxon>
        <taxon>Gammaproteobacteria</taxon>
        <taxon>Chromatiales</taxon>
        <taxon>Chromatiaceae</taxon>
        <taxon>Rheinheimera</taxon>
    </lineage>
</organism>
<sequence>MKKSVQAALLSALVYPGVGHFYVKKHVMGAVFVCAFSIPLYFFIKEIFAKAEQIVQQLKSVEIPLDIAAITQSLSSSTTGVAAQELNVQIYLLVIIWLIAIVDSYRLGRVIT</sequence>
<dbReference type="RefSeq" id="WP_070049771.1">
    <property type="nucleotide sequence ID" value="NZ_CBCSDO010000008.1"/>
</dbReference>
<dbReference type="OrthoDB" id="8704084at2"/>
<evidence type="ECO:0000313" key="3">
    <source>
        <dbReference type="Proteomes" id="UP000242258"/>
    </source>
</evidence>
<keyword evidence="3" id="KW-1185">Reference proteome</keyword>
<dbReference type="EMBL" id="MKEK01000001">
    <property type="protein sequence ID" value="OEY70217.1"/>
    <property type="molecule type" value="Genomic_DNA"/>
</dbReference>
<gene>
    <name evidence="2" type="ORF">BI198_12070</name>
</gene>
<evidence type="ECO:0000313" key="2">
    <source>
        <dbReference type="EMBL" id="OEY70217.1"/>
    </source>
</evidence>
<reference evidence="3" key="1">
    <citation type="submission" date="2016-09" db="EMBL/GenBank/DDBJ databases">
        <authorList>
            <person name="Wan X."/>
            <person name="Hou S."/>
        </authorList>
    </citation>
    <scope>NUCLEOTIDE SEQUENCE [LARGE SCALE GENOMIC DNA]</scope>
    <source>
        <strain evidence="3">KH87</strain>
    </source>
</reference>
<dbReference type="Proteomes" id="UP000242258">
    <property type="component" value="Unassembled WGS sequence"/>
</dbReference>
<evidence type="ECO:0000256" key="1">
    <source>
        <dbReference type="SAM" id="Phobius"/>
    </source>
</evidence>
<dbReference type="STRING" id="1628148.BI198_12070"/>
<name>A0A1E7Q7V4_9GAMM</name>
<dbReference type="AlphaFoldDB" id="A0A1E7Q7V4"/>
<proteinExistence type="predicted"/>
<feature type="transmembrane region" description="Helical" evidence="1">
    <location>
        <begin position="26"/>
        <end position="44"/>
    </location>
</feature>
<keyword evidence="1" id="KW-1133">Transmembrane helix</keyword>
<comment type="caution">
    <text evidence="2">The sequence shown here is derived from an EMBL/GenBank/DDBJ whole genome shotgun (WGS) entry which is preliminary data.</text>
</comment>